<keyword evidence="2" id="KW-1185">Reference proteome</keyword>
<gene>
    <name evidence="1" type="ORF">FJTKL_14884</name>
</gene>
<proteinExistence type="predicted"/>
<dbReference type="EMBL" id="JBAWTH010000008">
    <property type="protein sequence ID" value="KAL2290983.1"/>
    <property type="molecule type" value="Genomic_DNA"/>
</dbReference>
<organism evidence="1 2">
    <name type="scientific">Diaporthe vaccinii</name>
    <dbReference type="NCBI Taxonomy" id="105482"/>
    <lineage>
        <taxon>Eukaryota</taxon>
        <taxon>Fungi</taxon>
        <taxon>Dikarya</taxon>
        <taxon>Ascomycota</taxon>
        <taxon>Pezizomycotina</taxon>
        <taxon>Sordariomycetes</taxon>
        <taxon>Sordariomycetidae</taxon>
        <taxon>Diaporthales</taxon>
        <taxon>Diaporthaceae</taxon>
        <taxon>Diaporthe</taxon>
        <taxon>Diaporthe eres species complex</taxon>
    </lineage>
</organism>
<protein>
    <submittedName>
        <fullName evidence="1">Uncharacterized protein</fullName>
    </submittedName>
</protein>
<evidence type="ECO:0000313" key="1">
    <source>
        <dbReference type="EMBL" id="KAL2290983.1"/>
    </source>
</evidence>
<evidence type="ECO:0000313" key="2">
    <source>
        <dbReference type="Proteomes" id="UP001600888"/>
    </source>
</evidence>
<reference evidence="1 2" key="1">
    <citation type="submission" date="2024-03" db="EMBL/GenBank/DDBJ databases">
        <title>A high-quality draft genome sequence of Diaporthe vaccinii, a causative agent of upright dieback and viscid rot disease in cranberry plants.</title>
        <authorList>
            <person name="Sarrasin M."/>
            <person name="Lang B.F."/>
            <person name="Burger G."/>
        </authorList>
    </citation>
    <scope>NUCLEOTIDE SEQUENCE [LARGE SCALE GENOMIC DNA]</scope>
    <source>
        <strain evidence="1 2">IS7</strain>
    </source>
</reference>
<sequence length="199" mass="22060">MTGDPRRSWPYTVCADCPVLFTTTPAPPASLLARSTCYVVMFPDSSFPILCHTFCHRDPRHRPTLIRAPYFPIQLATLPRNIATPRPALPLAEDNRTHSGPYHLTTLPTSETPRRFPTTIADLVLDSTDQHARSPRIASTRTKADARRPCTYQRSTHCETILSGISRLGSIQAGLLHTGIALAPRISGGSSCHYWARFL</sequence>
<dbReference type="Proteomes" id="UP001600888">
    <property type="component" value="Unassembled WGS sequence"/>
</dbReference>
<name>A0ABR4F8F6_9PEZI</name>
<accession>A0ABR4F8F6</accession>
<comment type="caution">
    <text evidence="1">The sequence shown here is derived from an EMBL/GenBank/DDBJ whole genome shotgun (WGS) entry which is preliminary data.</text>
</comment>